<evidence type="ECO:0000259" key="7">
    <source>
        <dbReference type="PROSITE" id="PS50127"/>
    </source>
</evidence>
<dbReference type="InterPro" id="IPR000608">
    <property type="entry name" value="UBC"/>
</dbReference>
<feature type="compositionally biased region" description="Low complexity" evidence="6">
    <location>
        <begin position="43"/>
        <end position="53"/>
    </location>
</feature>
<dbReference type="GO" id="GO:0061631">
    <property type="term" value="F:ubiquitin conjugating enzyme activity"/>
    <property type="evidence" value="ECO:0007669"/>
    <property type="project" value="UniProtKB-EC"/>
</dbReference>
<dbReference type="AlphaFoldDB" id="A0A6I8V090"/>
<dbReference type="SMART" id="SM00212">
    <property type="entry name" value="UBCc"/>
    <property type="match status" value="1"/>
</dbReference>
<dbReference type="InParanoid" id="A0A6I8V090"/>
<evidence type="ECO:0000256" key="2">
    <source>
        <dbReference type="ARBA" id="ARBA00022679"/>
    </source>
</evidence>
<evidence type="ECO:0000256" key="6">
    <source>
        <dbReference type="SAM" id="MobiDB-lite"/>
    </source>
</evidence>
<keyword evidence="4" id="KW-0833">Ubl conjugation pathway</keyword>
<gene>
    <name evidence="9" type="primary">LOC6900958</name>
</gene>
<evidence type="ECO:0000313" key="9">
    <source>
        <dbReference type="RefSeq" id="XP_002134659.3"/>
    </source>
</evidence>
<reference evidence="9" key="1">
    <citation type="submission" date="2025-08" db="UniProtKB">
        <authorList>
            <consortium name="RefSeq"/>
        </authorList>
    </citation>
    <scope>IDENTIFICATION</scope>
    <source>
        <strain evidence="9">MV-25-SWS-2005</strain>
        <tissue evidence="9">Whole body</tissue>
    </source>
</reference>
<organism evidence="8 9">
    <name type="scientific">Drosophila pseudoobscura pseudoobscura</name>
    <name type="common">Fruit fly</name>
    <dbReference type="NCBI Taxonomy" id="46245"/>
    <lineage>
        <taxon>Eukaryota</taxon>
        <taxon>Metazoa</taxon>
        <taxon>Ecdysozoa</taxon>
        <taxon>Arthropoda</taxon>
        <taxon>Hexapoda</taxon>
        <taxon>Insecta</taxon>
        <taxon>Pterygota</taxon>
        <taxon>Neoptera</taxon>
        <taxon>Endopterygota</taxon>
        <taxon>Diptera</taxon>
        <taxon>Brachycera</taxon>
        <taxon>Muscomorpha</taxon>
        <taxon>Ephydroidea</taxon>
        <taxon>Drosophilidae</taxon>
        <taxon>Drosophila</taxon>
        <taxon>Sophophora</taxon>
    </lineage>
</organism>
<keyword evidence="3" id="KW-0547">Nucleotide-binding</keyword>
<dbReference type="PANTHER" id="PTHR24067">
    <property type="entry name" value="UBIQUITIN-CONJUGATING ENZYME E2"/>
    <property type="match status" value="1"/>
</dbReference>
<dbReference type="RefSeq" id="XP_002134659.3">
    <property type="nucleotide sequence ID" value="XM_002134623.3"/>
</dbReference>
<feature type="region of interest" description="Disordered" evidence="6">
    <location>
        <begin position="15"/>
        <end position="61"/>
    </location>
</feature>
<dbReference type="KEGG" id="dpo:6900958"/>
<dbReference type="Pfam" id="PF00179">
    <property type="entry name" value="UQ_con"/>
    <property type="match status" value="1"/>
</dbReference>
<dbReference type="InterPro" id="IPR050113">
    <property type="entry name" value="Ub_conjugating_enzyme"/>
</dbReference>
<proteinExistence type="predicted"/>
<keyword evidence="8" id="KW-1185">Reference proteome</keyword>
<dbReference type="SUPFAM" id="SSF54495">
    <property type="entry name" value="UBC-like"/>
    <property type="match status" value="1"/>
</dbReference>
<name>A0A6I8V090_DROPS</name>
<dbReference type="InterPro" id="IPR016135">
    <property type="entry name" value="UBQ-conjugating_enzyme/RWD"/>
</dbReference>
<dbReference type="EC" id="2.3.2.23" evidence="1"/>
<dbReference type="FunFam" id="3.10.110.10:FF:000060">
    <property type="entry name" value="Ubiquitin conjugating enzyme (UbcB)"/>
    <property type="match status" value="1"/>
</dbReference>
<keyword evidence="5" id="KW-0067">ATP-binding</keyword>
<evidence type="ECO:0000256" key="1">
    <source>
        <dbReference type="ARBA" id="ARBA00012486"/>
    </source>
</evidence>
<dbReference type="Gene3D" id="3.10.110.10">
    <property type="entry name" value="Ubiquitin Conjugating Enzyme"/>
    <property type="match status" value="1"/>
</dbReference>
<dbReference type="Proteomes" id="UP000001819">
    <property type="component" value="Chromosome X"/>
</dbReference>
<feature type="domain" description="UBC core" evidence="7">
    <location>
        <begin position="63"/>
        <end position="208"/>
    </location>
</feature>
<evidence type="ECO:0000256" key="3">
    <source>
        <dbReference type="ARBA" id="ARBA00022741"/>
    </source>
</evidence>
<dbReference type="GO" id="GO:0005524">
    <property type="term" value="F:ATP binding"/>
    <property type="evidence" value="ECO:0007669"/>
    <property type="project" value="UniProtKB-KW"/>
</dbReference>
<evidence type="ECO:0000256" key="4">
    <source>
        <dbReference type="ARBA" id="ARBA00022786"/>
    </source>
</evidence>
<sequence length="223" mass="24367">MPRVPRVLIRRMRLDANGRPRAATQRPDRAVRDAVAPNRSDAAEPADAGPGDATQATGHEDNVCARRIRKEIAMMTSNPTEGCTVTLVDDSIYTWSAVILGPSNTPYEGGHFPLEIKFPTGYPFKPPLLKFLTKIYHCNIANGNICVDILSTAWSPSLTVDKVLLSIQSLLSDPNSDSPMNSAAAAMFKKDRVEYDRLAREWTARYAKPVAPTAPTAPPTPPQ</sequence>
<keyword evidence="2" id="KW-0808">Transferase</keyword>
<accession>A0A6I8V090</accession>
<dbReference type="PROSITE" id="PS50127">
    <property type="entry name" value="UBC_2"/>
    <property type="match status" value="1"/>
</dbReference>
<evidence type="ECO:0000256" key="5">
    <source>
        <dbReference type="ARBA" id="ARBA00022840"/>
    </source>
</evidence>
<protein>
    <recommendedName>
        <fullName evidence="1">E2 ubiquitin-conjugating enzyme</fullName>
        <ecNumber evidence="1">2.3.2.23</ecNumber>
    </recommendedName>
</protein>
<evidence type="ECO:0000313" key="8">
    <source>
        <dbReference type="Proteomes" id="UP000001819"/>
    </source>
</evidence>